<sequence>MAAHQISIIGQCKIPKTYVNKRVVAFDPERQVILGNLALDHPGRHALRGLYENEHLVHVLLPFVHGLAIVRELLAIPHACFTSSSSSSSKGGRRLPVPFPSQKSSNDGYEQLEGLDTFGFSDVVKSPVLSFTYSDKRKSPMAAVGCENGVLCVSSNDFGCKDLKFNGPLPCLGFVQDAVTPEVVVGGSLGFAAVVQAGNEFNVNILPESTNHDSVLCCKLADIDWDGKEEILVGTYGQQLLTYSRIEEGAALEHPSECRYALAWKRRFAYPIFSMDVGDFNQDGADELIVNTLRGVHILQPDLDRAADSIILSVSELKELASQEAKIHQQRQ</sequence>
<dbReference type="GO" id="GO:0030027">
    <property type="term" value="C:lamellipodium"/>
    <property type="evidence" value="ECO:0007669"/>
    <property type="project" value="TreeGrafter"/>
</dbReference>
<dbReference type="GO" id="GO:0051015">
    <property type="term" value="F:actin filament binding"/>
    <property type="evidence" value="ECO:0007669"/>
    <property type="project" value="TreeGrafter"/>
</dbReference>
<proteinExistence type="predicted"/>
<name>A0A7S2WRA3_9STRA</name>
<dbReference type="InterPro" id="IPR029982">
    <property type="entry name" value="Kptn"/>
</dbReference>
<dbReference type="InterPro" id="IPR028994">
    <property type="entry name" value="Integrin_alpha_N"/>
</dbReference>
<gene>
    <name evidence="2" type="ORF">QSP1433_LOCUS14609</name>
</gene>
<dbReference type="SUPFAM" id="SSF69318">
    <property type="entry name" value="Integrin alpha N-terminal domain"/>
    <property type="match status" value="1"/>
</dbReference>
<dbReference type="PANTHER" id="PTHR15435:SF2">
    <property type="entry name" value="KICSTOR COMPLEX PROTEIN KAPTIN"/>
    <property type="match status" value="1"/>
</dbReference>
<feature type="region of interest" description="Disordered" evidence="1">
    <location>
        <begin position="82"/>
        <end position="106"/>
    </location>
</feature>
<reference evidence="2" key="1">
    <citation type="submission" date="2021-01" db="EMBL/GenBank/DDBJ databases">
        <authorList>
            <person name="Corre E."/>
            <person name="Pelletier E."/>
            <person name="Niang G."/>
            <person name="Scheremetjew M."/>
            <person name="Finn R."/>
            <person name="Kale V."/>
            <person name="Holt S."/>
            <person name="Cochrane G."/>
            <person name="Meng A."/>
            <person name="Brown T."/>
            <person name="Cohen L."/>
        </authorList>
    </citation>
    <scope>NUCLEOTIDE SEQUENCE</scope>
    <source>
        <strain evidence="2">NY070348D</strain>
    </source>
</reference>
<accession>A0A7S2WRA3</accession>
<dbReference type="GO" id="GO:0034198">
    <property type="term" value="P:cellular response to amino acid starvation"/>
    <property type="evidence" value="ECO:0007669"/>
    <property type="project" value="TreeGrafter"/>
</dbReference>
<dbReference type="GO" id="GO:0015629">
    <property type="term" value="C:actin cytoskeleton"/>
    <property type="evidence" value="ECO:0007669"/>
    <property type="project" value="InterPro"/>
</dbReference>
<dbReference type="GO" id="GO:1904262">
    <property type="term" value="P:negative regulation of TORC1 signaling"/>
    <property type="evidence" value="ECO:0007669"/>
    <property type="project" value="TreeGrafter"/>
</dbReference>
<dbReference type="GO" id="GO:0007015">
    <property type="term" value="P:actin filament organization"/>
    <property type="evidence" value="ECO:0007669"/>
    <property type="project" value="InterPro"/>
</dbReference>
<dbReference type="EMBL" id="HBHK01023106">
    <property type="protein sequence ID" value="CAD9701487.1"/>
    <property type="molecule type" value="Transcribed_RNA"/>
</dbReference>
<protein>
    <submittedName>
        <fullName evidence="2">Uncharacterized protein</fullName>
    </submittedName>
</protein>
<dbReference type="AlphaFoldDB" id="A0A7S2WRA3"/>
<evidence type="ECO:0000256" key="1">
    <source>
        <dbReference type="SAM" id="MobiDB-lite"/>
    </source>
</evidence>
<organism evidence="2">
    <name type="scientific">Mucochytrium quahogii</name>
    <dbReference type="NCBI Taxonomy" id="96639"/>
    <lineage>
        <taxon>Eukaryota</taxon>
        <taxon>Sar</taxon>
        <taxon>Stramenopiles</taxon>
        <taxon>Bigyra</taxon>
        <taxon>Labyrinthulomycetes</taxon>
        <taxon>Thraustochytrida</taxon>
        <taxon>Thraustochytriidae</taxon>
        <taxon>Mucochytrium</taxon>
    </lineage>
</organism>
<evidence type="ECO:0000313" key="2">
    <source>
        <dbReference type="EMBL" id="CAD9701487.1"/>
    </source>
</evidence>
<dbReference type="PANTHER" id="PTHR15435">
    <property type="entry name" value="KICSTOR COMPLEX PROTEIN KAPTIN"/>
    <property type="match status" value="1"/>
</dbReference>